<proteinExistence type="inferred from homology"/>
<keyword evidence="5 6" id="KW-0720">Serine protease</keyword>
<name>A0ABS4IZA0_9BACL</name>
<dbReference type="Proteomes" id="UP001519287">
    <property type="component" value="Unassembled WGS sequence"/>
</dbReference>
<dbReference type="PANTHER" id="PTHR43806:SF11">
    <property type="entry name" value="CEREVISIN-RELATED"/>
    <property type="match status" value="1"/>
</dbReference>
<evidence type="ECO:0000256" key="4">
    <source>
        <dbReference type="ARBA" id="ARBA00022801"/>
    </source>
</evidence>
<evidence type="ECO:0000313" key="9">
    <source>
        <dbReference type="Proteomes" id="UP001519287"/>
    </source>
</evidence>
<dbReference type="Pfam" id="PF00082">
    <property type="entry name" value="Peptidase_S8"/>
    <property type="match status" value="1"/>
</dbReference>
<evidence type="ECO:0000313" key="8">
    <source>
        <dbReference type="EMBL" id="MBP1992919.1"/>
    </source>
</evidence>
<dbReference type="InterPro" id="IPR022398">
    <property type="entry name" value="Peptidase_S8_His-AS"/>
</dbReference>
<keyword evidence="4 6" id="KW-0378">Hydrolase</keyword>
<accession>A0ABS4IZA0</accession>
<dbReference type="PROSITE" id="PS00136">
    <property type="entry name" value="SUBTILASE_ASP"/>
    <property type="match status" value="1"/>
</dbReference>
<dbReference type="SUPFAM" id="SSF54897">
    <property type="entry name" value="Protease propeptides/inhibitors"/>
    <property type="match status" value="1"/>
</dbReference>
<dbReference type="EMBL" id="JAGGLB010000016">
    <property type="protein sequence ID" value="MBP1992919.1"/>
    <property type="molecule type" value="Genomic_DNA"/>
</dbReference>
<dbReference type="InterPro" id="IPR013783">
    <property type="entry name" value="Ig-like_fold"/>
</dbReference>
<dbReference type="RefSeq" id="WP_209974357.1">
    <property type="nucleotide sequence ID" value="NZ_JAGGLB010000016.1"/>
</dbReference>
<comment type="caution">
    <text evidence="8">The sequence shown here is derived from an EMBL/GenBank/DDBJ whole genome shotgun (WGS) entry which is preliminary data.</text>
</comment>
<evidence type="ECO:0000256" key="5">
    <source>
        <dbReference type="ARBA" id="ARBA00022825"/>
    </source>
</evidence>
<organism evidence="8 9">
    <name type="scientific">Paenibacillus eucommiae</name>
    <dbReference type="NCBI Taxonomy" id="1355755"/>
    <lineage>
        <taxon>Bacteria</taxon>
        <taxon>Bacillati</taxon>
        <taxon>Bacillota</taxon>
        <taxon>Bacilli</taxon>
        <taxon>Bacillales</taxon>
        <taxon>Paenibacillaceae</taxon>
        <taxon>Paenibacillus</taxon>
    </lineage>
</organism>
<dbReference type="GO" id="GO:0008233">
    <property type="term" value="F:peptidase activity"/>
    <property type="evidence" value="ECO:0007669"/>
    <property type="project" value="UniProtKB-KW"/>
</dbReference>
<dbReference type="SUPFAM" id="SSF89260">
    <property type="entry name" value="Collagen-binding domain"/>
    <property type="match status" value="1"/>
</dbReference>
<dbReference type="PROSITE" id="PS51892">
    <property type="entry name" value="SUBTILASE"/>
    <property type="match status" value="1"/>
</dbReference>
<evidence type="ECO:0000256" key="2">
    <source>
        <dbReference type="ARBA" id="ARBA00022670"/>
    </source>
</evidence>
<evidence type="ECO:0000256" key="3">
    <source>
        <dbReference type="ARBA" id="ARBA00022723"/>
    </source>
</evidence>
<gene>
    <name evidence="8" type="ORF">J2Z66_004536</name>
</gene>
<dbReference type="InterPro" id="IPR023827">
    <property type="entry name" value="Peptidase_S8_Asp-AS"/>
</dbReference>
<dbReference type="PANTHER" id="PTHR43806">
    <property type="entry name" value="PEPTIDASE S8"/>
    <property type="match status" value="1"/>
</dbReference>
<dbReference type="InterPro" id="IPR037045">
    <property type="entry name" value="S8pro/Inhibitor_I9_sf"/>
</dbReference>
<keyword evidence="2 6" id="KW-0645">Protease</keyword>
<feature type="active site" description="Charge relay system" evidence="6">
    <location>
        <position position="186"/>
    </location>
</feature>
<dbReference type="InterPro" id="IPR036852">
    <property type="entry name" value="Peptidase_S8/S53_dom_sf"/>
</dbReference>
<feature type="domain" description="Peptidase S8/S53" evidence="7">
    <location>
        <begin position="146"/>
        <end position="377"/>
    </location>
</feature>
<comment type="similarity">
    <text evidence="1 6">Belongs to the peptidase S8 family.</text>
</comment>
<dbReference type="CDD" id="cd07477">
    <property type="entry name" value="Peptidases_S8_Subtilisin_subset"/>
    <property type="match status" value="1"/>
</dbReference>
<dbReference type="InterPro" id="IPR015500">
    <property type="entry name" value="Peptidase_S8_subtilisin-rel"/>
</dbReference>
<sequence>MHRLGRVEGKRKSKVLIVLWSLFLILSVIPLGGVEAAAPISPSKEVENSTIQGTLTDPEQRVVVVFKDKVDKSVIQKAKGKVKKDLKKLKAVSSISIPASEIEKLRSNPLVASVEPDIQLQITAQTMDWGVTVVNATYAWNNGYTGKGIKVAVLDSGIEMHHEDIMIAGGVSFVDYTQSYDDDFGHGTHVAGIIGAKNNNIGVVGVAPDADLYSVKVLDSHGVGYLSDVIAGIDWAVDNKMDIINMSMATSVDSPALHNVVDQAYASNVLIVASAGNAGNAEGTGETIQYPAKYSSVISVGAVDQNGQRATFSSTGSELEIVAPGVGINSTYLSSRYKVLSGTSMASAFVTGKLALLKQIYVDSTSEEMRLKLLHEVMGIDNNGKVPSSNSVTVSTYQDLSLSQLIYASSALNGNFIKSFKTFDWSMCNCAVDASGYTYKYSVDGVNVVNNSTIVPANAKWATLDGFKTFDWSMCSCAVSASGYTFKYSVDGVNVINNSPTVPANAKWATLDNFKTSDWSMCNCAVDASGYTYKYSVDGVNIVNNSPTVPANAKWATLDNFKTFDWSMCNCAVSASAYTFGNYAVNSSPTITINNSSSNQYVYNQLGNAIITITGIVNDVDNDPISISATIGGVTKSVIISNTKNSSNWSLQWNITSDPVSYGIYSNISISANDNWFISTASYNGSIVVDQVPNAPSALTPGSTSSSTPTIVAGTTPNLGWTFTDPDIGDTQSAYDVQIYNAAGNTLIYDSGWVNSTTSLYTVPLGKITRGTSYSWKVAVKDSKGGISAFSPLRYIKANSLPTLSLTSYANGQQLSDNVLTFTWTYADTNGQTQTSYRVQGSKDNWATIGYDSDVKTGAATTLQTTALPDGTWSFKVTVNDGMEWSSPATRNNLIIPNTYEPNDTSAQAFGINYNTSYTSSISSATDVDFFKYIAPVTGIDRITMTVPNGLNYDVYIYDSNNNQIASSTRGTGIAENVLFEVNAGNTYYIKVVGGSGSFSTTNPYALIVNKLSMQFQTNYQFDSNGNIIEKTTTKTN</sequence>
<dbReference type="InterPro" id="IPR034202">
    <property type="entry name" value="Subtilisin_Carlsberg-like"/>
</dbReference>
<dbReference type="GO" id="GO:0006508">
    <property type="term" value="P:proteolysis"/>
    <property type="evidence" value="ECO:0007669"/>
    <property type="project" value="UniProtKB-KW"/>
</dbReference>
<dbReference type="InterPro" id="IPR000209">
    <property type="entry name" value="Peptidase_S8/S53_dom"/>
</dbReference>
<keyword evidence="9" id="KW-1185">Reference proteome</keyword>
<evidence type="ECO:0000256" key="6">
    <source>
        <dbReference type="PROSITE-ProRule" id="PRU01240"/>
    </source>
</evidence>
<dbReference type="PRINTS" id="PR00723">
    <property type="entry name" value="SUBTILISIN"/>
</dbReference>
<dbReference type="SUPFAM" id="SSF52743">
    <property type="entry name" value="Subtilisin-like"/>
    <property type="match status" value="1"/>
</dbReference>
<dbReference type="Pfam" id="PF25788">
    <property type="entry name" value="Ig_Rha78A_N"/>
    <property type="match status" value="1"/>
</dbReference>
<dbReference type="Gene3D" id="2.60.40.10">
    <property type="entry name" value="Immunoglobulins"/>
    <property type="match status" value="1"/>
</dbReference>
<keyword evidence="3" id="KW-0479">Metal-binding</keyword>
<evidence type="ECO:0000256" key="1">
    <source>
        <dbReference type="ARBA" id="ARBA00011073"/>
    </source>
</evidence>
<dbReference type="PROSITE" id="PS00137">
    <property type="entry name" value="SUBTILASE_HIS"/>
    <property type="match status" value="1"/>
</dbReference>
<evidence type="ECO:0000259" key="7">
    <source>
        <dbReference type="Pfam" id="PF00082"/>
    </source>
</evidence>
<dbReference type="Gene3D" id="3.40.50.200">
    <property type="entry name" value="Peptidase S8/S53 domain"/>
    <property type="match status" value="1"/>
</dbReference>
<protein>
    <submittedName>
        <fullName evidence="8">Subtilisin family serine protease</fullName>
    </submittedName>
</protein>
<dbReference type="Gene3D" id="3.30.70.80">
    <property type="entry name" value="Peptidase S8 propeptide/proteinase inhibitor I9"/>
    <property type="match status" value="1"/>
</dbReference>
<dbReference type="InterPro" id="IPR050131">
    <property type="entry name" value="Peptidase_S8_subtilisin-like"/>
</dbReference>
<feature type="active site" description="Charge relay system" evidence="6">
    <location>
        <position position="344"/>
    </location>
</feature>
<reference evidence="8 9" key="1">
    <citation type="submission" date="2021-03" db="EMBL/GenBank/DDBJ databases">
        <title>Genomic Encyclopedia of Type Strains, Phase IV (KMG-IV): sequencing the most valuable type-strain genomes for metagenomic binning, comparative biology and taxonomic classification.</title>
        <authorList>
            <person name="Goeker M."/>
        </authorList>
    </citation>
    <scope>NUCLEOTIDE SEQUENCE [LARGE SCALE GENOMIC DNA]</scope>
    <source>
        <strain evidence="8 9">DSM 26048</strain>
    </source>
</reference>
<feature type="active site" description="Charge relay system" evidence="6">
    <location>
        <position position="155"/>
    </location>
</feature>
<dbReference type="Gene3D" id="2.60.120.380">
    <property type="match status" value="1"/>
</dbReference>